<dbReference type="RefSeq" id="WP_323356924.1">
    <property type="nucleotide sequence ID" value="NZ_JAYGHY010000030.1"/>
</dbReference>
<proteinExistence type="inferred from homology"/>
<gene>
    <name evidence="4" type="ORF">VB739_10020</name>
</gene>
<dbReference type="SUPFAM" id="SSF53850">
    <property type="entry name" value="Periplasmic binding protein-like II"/>
    <property type="match status" value="1"/>
</dbReference>
<dbReference type="InterPro" id="IPR006059">
    <property type="entry name" value="SBP"/>
</dbReference>
<organism evidence="4 5">
    <name type="scientific">Cyanobium gracile UHCC 0281</name>
    <dbReference type="NCBI Taxonomy" id="3110309"/>
    <lineage>
        <taxon>Bacteria</taxon>
        <taxon>Bacillati</taxon>
        <taxon>Cyanobacteriota</taxon>
        <taxon>Cyanophyceae</taxon>
        <taxon>Synechococcales</taxon>
        <taxon>Prochlorococcaceae</taxon>
        <taxon>Cyanobium</taxon>
    </lineage>
</organism>
<reference evidence="4 5" key="1">
    <citation type="submission" date="2023-12" db="EMBL/GenBank/DDBJ databases">
        <title>Baltic Sea Cyanobacteria.</title>
        <authorList>
            <person name="Delbaje E."/>
            <person name="Fewer D.P."/>
            <person name="Shishido T.K."/>
        </authorList>
    </citation>
    <scope>NUCLEOTIDE SEQUENCE [LARGE SCALE GENOMIC DNA]</scope>
    <source>
        <strain evidence="4 5">UHCC 0281</strain>
    </source>
</reference>
<evidence type="ECO:0000313" key="5">
    <source>
        <dbReference type="Proteomes" id="UP001302329"/>
    </source>
</evidence>
<dbReference type="Gene3D" id="3.40.190.10">
    <property type="entry name" value="Periplasmic binding protein-like II"/>
    <property type="match status" value="2"/>
</dbReference>
<evidence type="ECO:0000313" key="4">
    <source>
        <dbReference type="EMBL" id="MEA5442888.1"/>
    </source>
</evidence>
<keyword evidence="5" id="KW-1185">Reference proteome</keyword>
<comment type="similarity">
    <text evidence="1">Belongs to the bacterial solute-binding protein 1 family.</text>
</comment>
<accession>A0ABU5SWL6</accession>
<keyword evidence="2" id="KW-0813">Transport</keyword>
<sequence>MVGRLLPLTLVLLCGGCGLSLPSDHTLVVYVESEVLRDRRLAALSRQANRRIIEGLSDRFRLLRPDARVHIRFLPKERLLPVLRDRALLGLGPDLVLSESTLARAIAAEGLSEPVDLAAIRSELPDLRFIEAFKSPQGQEAIPVTAEPQLACFDRRRLKVSPDSLEELLPTAAAGLRVGLPLKIRDLYWTSSAFGASGPLERLMEVKSGTATLPLGDREALQRWIAWLGAANLLQNVSFHDANSDLESLLSQGNVDWISCSSLSIGKLQKVMGRSLGVAPLPGLPGEPADFLLRLVVLSFGIDSTEAQRNLAEAFALLLVNDVSQKQLMLLVPGVVPVNRNVPLPTKSSQMYRALAESVSHGRLLPSATGAVDANAARLEGQLTRLMAGELRSDRVLPAYLIGGPP</sequence>
<dbReference type="EMBL" id="JAYGHY010000030">
    <property type="protein sequence ID" value="MEA5442888.1"/>
    <property type="molecule type" value="Genomic_DNA"/>
</dbReference>
<evidence type="ECO:0000256" key="3">
    <source>
        <dbReference type="ARBA" id="ARBA00022729"/>
    </source>
</evidence>
<dbReference type="Pfam" id="PF13416">
    <property type="entry name" value="SBP_bac_8"/>
    <property type="match status" value="1"/>
</dbReference>
<comment type="caution">
    <text evidence="4">The sequence shown here is derived from an EMBL/GenBank/DDBJ whole genome shotgun (WGS) entry which is preliminary data.</text>
</comment>
<keyword evidence="3" id="KW-0732">Signal</keyword>
<evidence type="ECO:0000256" key="1">
    <source>
        <dbReference type="ARBA" id="ARBA00008520"/>
    </source>
</evidence>
<dbReference type="PANTHER" id="PTHR30061">
    <property type="entry name" value="MALTOSE-BINDING PERIPLASMIC PROTEIN"/>
    <property type="match status" value="1"/>
</dbReference>
<dbReference type="PANTHER" id="PTHR30061:SF50">
    <property type="entry name" value="MALTOSE_MALTODEXTRIN-BINDING PERIPLASMIC PROTEIN"/>
    <property type="match status" value="1"/>
</dbReference>
<dbReference type="Proteomes" id="UP001302329">
    <property type="component" value="Unassembled WGS sequence"/>
</dbReference>
<name>A0ABU5SWL6_9CYAN</name>
<protein>
    <submittedName>
        <fullName evidence="4">Uncharacterized protein</fullName>
    </submittedName>
</protein>
<evidence type="ECO:0000256" key="2">
    <source>
        <dbReference type="ARBA" id="ARBA00022448"/>
    </source>
</evidence>